<dbReference type="PANTHER" id="PTHR10380">
    <property type="entry name" value="CUTICLE PROTEIN"/>
    <property type="match status" value="1"/>
</dbReference>
<proteinExistence type="predicted"/>
<dbReference type="PRINTS" id="PR00947">
    <property type="entry name" value="CUTICLE"/>
</dbReference>
<sequence length="117" mass="12593">MSVLFTTISTVNNMKQIVFLMIGLTAVLAAPQQNPKDATIVKYESDNDGISGYKFNFETSDGVSRSETGELKNPGTDNEALVVRGTISWTGADGTKYSIDFVADENGFQPTGAHLPK</sequence>
<evidence type="ECO:0000313" key="5">
    <source>
        <dbReference type="Proteomes" id="UP000625711"/>
    </source>
</evidence>
<dbReference type="AlphaFoldDB" id="A0A834M600"/>
<reference evidence="4" key="1">
    <citation type="submission" date="2020-08" db="EMBL/GenBank/DDBJ databases">
        <title>Genome sequencing and assembly of the red palm weevil Rhynchophorus ferrugineus.</title>
        <authorList>
            <person name="Dias G.B."/>
            <person name="Bergman C.M."/>
            <person name="Manee M."/>
        </authorList>
    </citation>
    <scope>NUCLEOTIDE SEQUENCE</scope>
    <source>
        <strain evidence="4">AA-2017</strain>
        <tissue evidence="4">Whole larva</tissue>
    </source>
</reference>
<evidence type="ECO:0000256" key="2">
    <source>
        <dbReference type="PROSITE-ProRule" id="PRU00497"/>
    </source>
</evidence>
<dbReference type="InterPro" id="IPR031311">
    <property type="entry name" value="CHIT_BIND_RR_consensus"/>
</dbReference>
<dbReference type="GO" id="GO:0008010">
    <property type="term" value="F:structural constituent of chitin-based larval cuticle"/>
    <property type="evidence" value="ECO:0007669"/>
    <property type="project" value="TreeGrafter"/>
</dbReference>
<dbReference type="PROSITE" id="PS00233">
    <property type="entry name" value="CHIT_BIND_RR_1"/>
    <property type="match status" value="1"/>
</dbReference>
<keyword evidence="1 2" id="KW-0193">Cuticle</keyword>
<name>A0A834M600_RHYFE</name>
<keyword evidence="3" id="KW-0732">Signal</keyword>
<evidence type="ECO:0000313" key="4">
    <source>
        <dbReference type="EMBL" id="KAF7269296.1"/>
    </source>
</evidence>
<evidence type="ECO:0000256" key="3">
    <source>
        <dbReference type="SAM" id="SignalP"/>
    </source>
</evidence>
<gene>
    <name evidence="4" type="ORF">GWI33_017751</name>
</gene>
<keyword evidence="5" id="KW-1185">Reference proteome</keyword>
<dbReference type="Pfam" id="PF00379">
    <property type="entry name" value="Chitin_bind_4"/>
    <property type="match status" value="1"/>
</dbReference>
<dbReference type="OrthoDB" id="7255276at2759"/>
<feature type="chain" id="PRO_5032669256" evidence="3">
    <location>
        <begin position="30"/>
        <end position="117"/>
    </location>
</feature>
<dbReference type="InterPro" id="IPR000618">
    <property type="entry name" value="Insect_cuticle"/>
</dbReference>
<dbReference type="Proteomes" id="UP000625711">
    <property type="component" value="Unassembled WGS sequence"/>
</dbReference>
<dbReference type="PANTHER" id="PTHR10380:SF218">
    <property type="entry name" value="ADULT CUTICLE PROTEIN 65AA-RELATED"/>
    <property type="match status" value="1"/>
</dbReference>
<protein>
    <submittedName>
        <fullName evidence="4">Uncharacterized protein</fullName>
    </submittedName>
</protein>
<comment type="caution">
    <text evidence="4">The sequence shown here is derived from an EMBL/GenBank/DDBJ whole genome shotgun (WGS) entry which is preliminary data.</text>
</comment>
<dbReference type="EMBL" id="JAACXV010014245">
    <property type="protein sequence ID" value="KAF7269296.1"/>
    <property type="molecule type" value="Genomic_DNA"/>
</dbReference>
<dbReference type="PROSITE" id="PS51155">
    <property type="entry name" value="CHIT_BIND_RR_2"/>
    <property type="match status" value="1"/>
</dbReference>
<evidence type="ECO:0000256" key="1">
    <source>
        <dbReference type="ARBA" id="ARBA00022460"/>
    </source>
</evidence>
<dbReference type="GO" id="GO:0062129">
    <property type="term" value="C:chitin-based extracellular matrix"/>
    <property type="evidence" value="ECO:0007669"/>
    <property type="project" value="TreeGrafter"/>
</dbReference>
<organism evidence="4 5">
    <name type="scientific">Rhynchophorus ferrugineus</name>
    <name type="common">Red palm weevil</name>
    <name type="synonym">Curculio ferrugineus</name>
    <dbReference type="NCBI Taxonomy" id="354439"/>
    <lineage>
        <taxon>Eukaryota</taxon>
        <taxon>Metazoa</taxon>
        <taxon>Ecdysozoa</taxon>
        <taxon>Arthropoda</taxon>
        <taxon>Hexapoda</taxon>
        <taxon>Insecta</taxon>
        <taxon>Pterygota</taxon>
        <taxon>Neoptera</taxon>
        <taxon>Endopterygota</taxon>
        <taxon>Coleoptera</taxon>
        <taxon>Polyphaga</taxon>
        <taxon>Cucujiformia</taxon>
        <taxon>Curculionidae</taxon>
        <taxon>Dryophthorinae</taxon>
        <taxon>Rhynchophorus</taxon>
    </lineage>
</organism>
<accession>A0A834M600</accession>
<dbReference type="InterPro" id="IPR050468">
    <property type="entry name" value="Cuticle_Struct_Prot"/>
</dbReference>
<feature type="signal peptide" evidence="3">
    <location>
        <begin position="1"/>
        <end position="29"/>
    </location>
</feature>